<keyword evidence="6" id="KW-1133">Transmembrane helix</keyword>
<evidence type="ECO:0000256" key="6">
    <source>
        <dbReference type="ARBA" id="ARBA00022989"/>
    </source>
</evidence>
<proteinExistence type="predicted"/>
<evidence type="ECO:0000256" key="1">
    <source>
        <dbReference type="ARBA" id="ARBA00004167"/>
    </source>
</evidence>
<feature type="region of interest" description="Disordered" evidence="9">
    <location>
        <begin position="52"/>
        <end position="88"/>
    </location>
</feature>
<evidence type="ECO:0000256" key="4">
    <source>
        <dbReference type="ARBA" id="ARBA00022692"/>
    </source>
</evidence>
<evidence type="ECO:0000256" key="3">
    <source>
        <dbReference type="ARBA" id="ARBA00022475"/>
    </source>
</evidence>
<evidence type="ECO:0000256" key="2">
    <source>
        <dbReference type="ARBA" id="ARBA00022448"/>
    </source>
</evidence>
<evidence type="ECO:0000256" key="8">
    <source>
        <dbReference type="ARBA" id="ARBA00023136"/>
    </source>
</evidence>
<feature type="compositionally biased region" description="Polar residues" evidence="9">
    <location>
        <begin position="66"/>
        <end position="75"/>
    </location>
</feature>
<accession>A0A381WEG4</accession>
<keyword evidence="2" id="KW-0813">Transport</keyword>
<dbReference type="NCBIfam" id="TIGR01410">
    <property type="entry name" value="tatB"/>
    <property type="match status" value="1"/>
</dbReference>
<comment type="subcellular location">
    <subcellularLocation>
        <location evidence="1">Membrane</location>
        <topology evidence="1">Single-pass membrane protein</topology>
    </subcellularLocation>
</comment>
<dbReference type="GO" id="GO:0043953">
    <property type="term" value="P:protein transport by the Tat complex"/>
    <property type="evidence" value="ECO:0007669"/>
    <property type="project" value="InterPro"/>
</dbReference>
<gene>
    <name evidence="10" type="ORF">METZ01_LOCUS103708</name>
</gene>
<dbReference type="GO" id="GO:0008320">
    <property type="term" value="F:protein transmembrane transporter activity"/>
    <property type="evidence" value="ECO:0007669"/>
    <property type="project" value="InterPro"/>
</dbReference>
<dbReference type="EMBL" id="UINC01011534">
    <property type="protein sequence ID" value="SVA50854.1"/>
    <property type="molecule type" value="Genomic_DNA"/>
</dbReference>
<sequence>MFDIGFWEMLLLMALGLVILGPDKLPALAIKIGNYVGKARSMVNTFTRQMRQEVELKPNRPMTPEPKNNSPTSQEDLPLSDLKNNEVD</sequence>
<dbReference type="GO" id="GO:0016020">
    <property type="term" value="C:membrane"/>
    <property type="evidence" value="ECO:0007669"/>
    <property type="project" value="InterPro"/>
</dbReference>
<keyword evidence="8" id="KW-0472">Membrane</keyword>
<keyword evidence="3" id="KW-1003">Cell membrane</keyword>
<keyword evidence="5" id="KW-0653">Protein transport</keyword>
<keyword evidence="4" id="KW-0812">Transmembrane</keyword>
<evidence type="ECO:0000256" key="5">
    <source>
        <dbReference type="ARBA" id="ARBA00022927"/>
    </source>
</evidence>
<reference evidence="10" key="1">
    <citation type="submission" date="2018-05" db="EMBL/GenBank/DDBJ databases">
        <authorList>
            <person name="Lanie J.A."/>
            <person name="Ng W.-L."/>
            <person name="Kazmierczak K.M."/>
            <person name="Andrzejewski T.M."/>
            <person name="Davidsen T.M."/>
            <person name="Wayne K.J."/>
            <person name="Tettelin H."/>
            <person name="Glass J.I."/>
            <person name="Rusch D."/>
            <person name="Podicherti R."/>
            <person name="Tsui H.-C.T."/>
            <person name="Winkler M.E."/>
        </authorList>
    </citation>
    <scope>NUCLEOTIDE SEQUENCE</scope>
</reference>
<protein>
    <recommendedName>
        <fullName evidence="11">Twin-arginine translocase subunit TatB</fullName>
    </recommendedName>
</protein>
<evidence type="ECO:0000256" key="9">
    <source>
        <dbReference type="SAM" id="MobiDB-lite"/>
    </source>
</evidence>
<dbReference type="InterPro" id="IPR003369">
    <property type="entry name" value="TatA/B/E"/>
</dbReference>
<dbReference type="PRINTS" id="PR01506">
    <property type="entry name" value="TATBPROTEIN"/>
</dbReference>
<keyword evidence="7" id="KW-0811">Translocation</keyword>
<dbReference type="Gene3D" id="1.20.5.3310">
    <property type="match status" value="1"/>
</dbReference>
<dbReference type="Pfam" id="PF02416">
    <property type="entry name" value="TatA_B_E"/>
    <property type="match status" value="1"/>
</dbReference>
<name>A0A381WEG4_9ZZZZ</name>
<evidence type="ECO:0008006" key="11">
    <source>
        <dbReference type="Google" id="ProtNLM"/>
    </source>
</evidence>
<dbReference type="AlphaFoldDB" id="A0A381WEG4"/>
<evidence type="ECO:0000256" key="7">
    <source>
        <dbReference type="ARBA" id="ARBA00023010"/>
    </source>
</evidence>
<organism evidence="10">
    <name type="scientific">marine metagenome</name>
    <dbReference type="NCBI Taxonomy" id="408172"/>
    <lineage>
        <taxon>unclassified sequences</taxon>
        <taxon>metagenomes</taxon>
        <taxon>ecological metagenomes</taxon>
    </lineage>
</organism>
<evidence type="ECO:0000313" key="10">
    <source>
        <dbReference type="EMBL" id="SVA50854.1"/>
    </source>
</evidence>
<dbReference type="InterPro" id="IPR018448">
    <property type="entry name" value="TatB"/>
</dbReference>